<keyword evidence="3" id="KW-1185">Reference proteome</keyword>
<proteinExistence type="predicted"/>
<feature type="domain" description="Aminotransferase class V" evidence="1">
    <location>
        <begin position="61"/>
        <end position="222"/>
    </location>
</feature>
<dbReference type="Gene3D" id="3.40.640.10">
    <property type="entry name" value="Type I PLP-dependent aspartate aminotransferase-like (Major domain)"/>
    <property type="match status" value="1"/>
</dbReference>
<protein>
    <submittedName>
        <fullName evidence="2">Aminotransferase class V</fullName>
    </submittedName>
</protein>
<gene>
    <name evidence="2" type="ORF">AE0388_0527</name>
</gene>
<dbReference type="Pfam" id="PF00266">
    <property type="entry name" value="Aminotran_5"/>
    <property type="match status" value="1"/>
</dbReference>
<keyword evidence="2" id="KW-0032">Aminotransferase</keyword>
<dbReference type="AlphaFoldDB" id="A0A0B9A518"/>
<comment type="caution">
    <text evidence="2">The sequence shown here is derived from an EMBL/GenBank/DDBJ whole genome shotgun (WGS) entry which is preliminary data.</text>
</comment>
<evidence type="ECO:0000259" key="1">
    <source>
        <dbReference type="Pfam" id="PF00266"/>
    </source>
</evidence>
<dbReference type="EMBL" id="JTJZ01000013">
    <property type="protein sequence ID" value="KHS53772.1"/>
    <property type="molecule type" value="Genomic_DNA"/>
</dbReference>
<dbReference type="OrthoDB" id="250246at2"/>
<evidence type="ECO:0000313" key="2">
    <source>
        <dbReference type="EMBL" id="KHS53772.1"/>
    </source>
</evidence>
<dbReference type="GO" id="GO:0008483">
    <property type="term" value="F:transaminase activity"/>
    <property type="evidence" value="ECO:0007669"/>
    <property type="project" value="UniProtKB-KW"/>
</dbReference>
<keyword evidence="2" id="KW-0808">Transferase</keyword>
<accession>A0A0B9A518</accession>
<dbReference type="Gene3D" id="3.90.1150.10">
    <property type="entry name" value="Aspartate Aminotransferase, domain 1"/>
    <property type="match status" value="1"/>
</dbReference>
<dbReference type="InterPro" id="IPR015424">
    <property type="entry name" value="PyrdxlP-dep_Trfase"/>
</dbReference>
<organism evidence="2 3">
    <name type="scientific">Brevibacterium linens</name>
    <dbReference type="NCBI Taxonomy" id="1703"/>
    <lineage>
        <taxon>Bacteria</taxon>
        <taxon>Bacillati</taxon>
        <taxon>Actinomycetota</taxon>
        <taxon>Actinomycetes</taxon>
        <taxon>Micrococcales</taxon>
        <taxon>Brevibacteriaceae</taxon>
        <taxon>Brevibacterium</taxon>
    </lineage>
</organism>
<dbReference type="Proteomes" id="UP000031488">
    <property type="component" value="Unassembled WGS sequence"/>
</dbReference>
<sequence>MDINGDRDPALTIAQARAEWDVQRAFLDSCSYGPPPRRGWDAMQRSLDEWRAGSVPWQTWAESVETSRELFGRLVGVPAGQVATGAAVSQLLAPIATALPDGAEILIPDIEFTSGVYPFAVHADRGLRVRTAPLSTLAEAVTESTTLVSFSAAQSATGEVADIPAITRRSREVGAITVLDGTQAAGWLPLNAADVDFFTVAAYKWLCAPRGTAFLTMPNQSAATVRTDTAATASSADIVDIASSADTTHPRRVEFFDRLKPLAAGWFAAGAGASYGMPMHLSDGARAFDISPAWHSWVGTAPALELLLDVGIEQIHAHDLDLANRFRTGLGLGEPNSAIVAIDLDEAQRSWPGALGRLDSVGVRYSQAGGNMRFGFHLYSDEADVDTALNAITDTAHL</sequence>
<dbReference type="PANTHER" id="PTHR43586">
    <property type="entry name" value="CYSTEINE DESULFURASE"/>
    <property type="match status" value="1"/>
</dbReference>
<dbReference type="InterPro" id="IPR015422">
    <property type="entry name" value="PyrdxlP-dep_Trfase_small"/>
</dbReference>
<name>A0A0B9A518_BRELN</name>
<dbReference type="SUPFAM" id="SSF53383">
    <property type="entry name" value="PLP-dependent transferases"/>
    <property type="match status" value="1"/>
</dbReference>
<dbReference type="InterPro" id="IPR015421">
    <property type="entry name" value="PyrdxlP-dep_Trfase_major"/>
</dbReference>
<dbReference type="InterPro" id="IPR000192">
    <property type="entry name" value="Aminotrans_V_dom"/>
</dbReference>
<dbReference type="PANTHER" id="PTHR43586:SF21">
    <property type="entry name" value="PYRIDOXAL PHOSPHATE (PLP)-DEPENDENT ASPARTATE AMINOTRANSFERASE SUPERFAMILY"/>
    <property type="match status" value="1"/>
</dbReference>
<reference evidence="2 3" key="1">
    <citation type="submission" date="2014-11" db="EMBL/GenBank/DDBJ databases">
        <title>Draft Genome Sequence of Brevibacterium linens AE038-8.</title>
        <authorList>
            <person name="Maizel D."/>
            <person name="Utturkar S.M."/>
            <person name="Brown S.D."/>
            <person name="Ferrero M."/>
            <person name="Rosen B.P."/>
        </authorList>
    </citation>
    <scope>NUCLEOTIDE SEQUENCE [LARGE SCALE GENOMIC DNA]</scope>
    <source>
        <strain evidence="2 3">AE038-8</strain>
    </source>
</reference>
<dbReference type="RefSeq" id="WP_052239722.1">
    <property type="nucleotide sequence ID" value="NZ_JTJZ01000013.1"/>
</dbReference>
<dbReference type="PATRIC" id="fig|1703.6.peg.412"/>
<evidence type="ECO:0000313" key="3">
    <source>
        <dbReference type="Proteomes" id="UP000031488"/>
    </source>
</evidence>